<dbReference type="CDD" id="cd01075">
    <property type="entry name" value="NAD_bind_Leu_Phe_Val_DH"/>
    <property type="match status" value="1"/>
</dbReference>
<name>A0AAP5H4U5_PAEAM</name>
<dbReference type="PANTHER" id="PTHR42722">
    <property type="entry name" value="LEUCINE DEHYDROGENASE"/>
    <property type="match status" value="1"/>
</dbReference>
<dbReference type="RefSeq" id="WP_310141414.1">
    <property type="nucleotide sequence ID" value="NZ_JAVDTR010000008.1"/>
</dbReference>
<dbReference type="InterPro" id="IPR016211">
    <property type="entry name" value="Glu/Phe/Leu/Val/Trp_DH_bac/arc"/>
</dbReference>
<comment type="catalytic activity">
    <reaction evidence="5">
        <text>L-leucine + NAD(+) + H2O = 4-methyl-2-oxopentanoate + NH4(+) + NADH + H(+)</text>
        <dbReference type="Rhea" id="RHEA:12220"/>
        <dbReference type="ChEBI" id="CHEBI:15377"/>
        <dbReference type="ChEBI" id="CHEBI:15378"/>
        <dbReference type="ChEBI" id="CHEBI:17865"/>
        <dbReference type="ChEBI" id="CHEBI:28938"/>
        <dbReference type="ChEBI" id="CHEBI:57427"/>
        <dbReference type="ChEBI" id="CHEBI:57540"/>
        <dbReference type="ChEBI" id="CHEBI:57945"/>
        <dbReference type="EC" id="1.4.1.9"/>
    </reaction>
</comment>
<keyword evidence="4 10" id="KW-0520">NAD</keyword>
<dbReference type="FunFam" id="3.40.50.720:FF:000196">
    <property type="entry name" value="Leucine dehydrogenase"/>
    <property type="match status" value="1"/>
</dbReference>
<dbReference type="Pfam" id="PF00208">
    <property type="entry name" value="ELFV_dehydrog"/>
    <property type="match status" value="2"/>
</dbReference>
<evidence type="ECO:0000256" key="6">
    <source>
        <dbReference type="ARBA" id="ARBA00060585"/>
    </source>
</evidence>
<dbReference type="GO" id="GO:0009083">
    <property type="term" value="P:branched-chain amino acid catabolic process"/>
    <property type="evidence" value="ECO:0007669"/>
    <property type="project" value="UniProtKB-KW"/>
</dbReference>
<dbReference type="InterPro" id="IPR036291">
    <property type="entry name" value="NAD(P)-bd_dom_sf"/>
</dbReference>
<feature type="active site" description="Proton donor/acceptor" evidence="9">
    <location>
        <position position="80"/>
    </location>
</feature>
<keyword evidence="2" id="KW-0101">Branched-chain amino acid catabolism</keyword>
<protein>
    <recommendedName>
        <fullName evidence="8">Leucine dehydrogenase</fullName>
        <ecNumber evidence="7">1.4.1.9</ecNumber>
    </recommendedName>
</protein>
<feature type="binding site" evidence="10">
    <location>
        <begin position="180"/>
        <end position="185"/>
    </location>
    <ligand>
        <name>NAD(+)</name>
        <dbReference type="ChEBI" id="CHEBI:57540"/>
    </ligand>
</feature>
<dbReference type="InterPro" id="IPR006097">
    <property type="entry name" value="Glu/Leu/Phe/Val/Trp_DH_dimer"/>
</dbReference>
<dbReference type="PIRSF" id="PIRSF000188">
    <property type="entry name" value="Phe_leu_dh"/>
    <property type="match status" value="1"/>
</dbReference>
<dbReference type="EMBL" id="JAVDTR010000008">
    <property type="protein sequence ID" value="MDR6724768.1"/>
    <property type="molecule type" value="Genomic_DNA"/>
</dbReference>
<keyword evidence="3 11" id="KW-0560">Oxidoreductase</keyword>
<dbReference type="SUPFAM" id="SSF51735">
    <property type="entry name" value="NAD(P)-binding Rossmann-fold domains"/>
    <property type="match status" value="1"/>
</dbReference>
<dbReference type="Gene3D" id="3.40.50.10860">
    <property type="entry name" value="Leucine Dehydrogenase, chain A, domain 1"/>
    <property type="match status" value="1"/>
</dbReference>
<dbReference type="FunFam" id="3.40.50.10860:FF:000010">
    <property type="entry name" value="Leucine dehydrogenase"/>
    <property type="match status" value="1"/>
</dbReference>
<dbReference type="InterPro" id="IPR033524">
    <property type="entry name" value="Glu/Leu/Phe/Val_DH_AS"/>
</dbReference>
<dbReference type="EC" id="1.4.1.9" evidence="7"/>
<accession>A0AAP5H4U5</accession>
<reference evidence="13" key="1">
    <citation type="submission" date="2023-07" db="EMBL/GenBank/DDBJ databases">
        <title>Sorghum-associated microbial communities from plants grown in Nebraska, USA.</title>
        <authorList>
            <person name="Schachtman D."/>
        </authorList>
    </citation>
    <scope>NUCLEOTIDE SEQUENCE</scope>
    <source>
        <strain evidence="13">BE80</strain>
    </source>
</reference>
<dbReference type="Proteomes" id="UP001254832">
    <property type="component" value="Unassembled WGS sequence"/>
</dbReference>
<dbReference type="InterPro" id="IPR006095">
    <property type="entry name" value="Glu/Leu/Phe/Val/Trp_DH"/>
</dbReference>
<feature type="domain" description="Glutamate/phenylalanine/leucine/valine/L-tryptophan dehydrogenase C-terminal" evidence="12">
    <location>
        <begin position="144"/>
        <end position="350"/>
    </location>
</feature>
<dbReference type="GO" id="GO:0000166">
    <property type="term" value="F:nucleotide binding"/>
    <property type="evidence" value="ECO:0007669"/>
    <property type="project" value="UniProtKB-KW"/>
</dbReference>
<dbReference type="PROSITE" id="PS00074">
    <property type="entry name" value="GLFV_DEHYDROGENASE"/>
    <property type="match status" value="1"/>
</dbReference>
<proteinExistence type="inferred from homology"/>
<evidence type="ECO:0000256" key="4">
    <source>
        <dbReference type="ARBA" id="ARBA00023027"/>
    </source>
</evidence>
<evidence type="ECO:0000256" key="2">
    <source>
        <dbReference type="ARBA" id="ARBA00022456"/>
    </source>
</evidence>
<dbReference type="GO" id="GO:0050049">
    <property type="term" value="F:L-leucine dehydrogenase activity"/>
    <property type="evidence" value="ECO:0007669"/>
    <property type="project" value="UniProtKB-EC"/>
</dbReference>
<evidence type="ECO:0000256" key="11">
    <source>
        <dbReference type="RuleBase" id="RU004417"/>
    </source>
</evidence>
<dbReference type="SMART" id="SM00839">
    <property type="entry name" value="ELFV_dehydrog"/>
    <property type="match status" value="1"/>
</dbReference>
<evidence type="ECO:0000313" key="14">
    <source>
        <dbReference type="Proteomes" id="UP001254832"/>
    </source>
</evidence>
<comment type="similarity">
    <text evidence="1 11">Belongs to the Glu/Leu/Phe/Val dehydrogenases family.</text>
</comment>
<evidence type="ECO:0000256" key="8">
    <source>
        <dbReference type="ARBA" id="ARBA00068708"/>
    </source>
</evidence>
<dbReference type="PANTHER" id="PTHR42722:SF1">
    <property type="entry name" value="VALINE DEHYDROGENASE"/>
    <property type="match status" value="1"/>
</dbReference>
<evidence type="ECO:0000256" key="1">
    <source>
        <dbReference type="ARBA" id="ARBA00006382"/>
    </source>
</evidence>
<dbReference type="InterPro" id="IPR046346">
    <property type="entry name" value="Aminoacid_DH-like_N_sf"/>
</dbReference>
<comment type="pathway">
    <text evidence="6">Amino-acid degradation; L-leucine degradation; 4-methyl-2-oxopentanoate from L-leucine (dehydrogenase route): step 1/1.</text>
</comment>
<sequence length="368" mass="40076">MNWFEAMEHHDYEQLVLCQDKASGLKAIIAIHDTTLGPALGGTRMWTYASEDAAMEDALRLARGMTYKNAISGLNLGGGKAVIIGDPRRDKNEAMFRAFGRYIQGLNGRYVTAEDVGTTEEDMNLIYQETDYVTGISPSYGSSGNPSPATAWGVYRGIKAAAKEAFGTDLLEGKTIAVQGVGNVAMHLCQYLNEEGAHLIVTDIHQDSVKQAVDRFDAKAVDPADITGVECDIYAPCALGGTINDDTLKQLKAKVVAGCANNQLLEPRHGDQLHQMGIVYAPDYVINAGGVINIADELNGYNAERAYSKVSQIYNTLESIFSSSRSEGIPTYVAADRLAERRIEMMKNTRSTFLQNGHHALSSRRLRG</sequence>
<evidence type="ECO:0000256" key="10">
    <source>
        <dbReference type="PIRSR" id="PIRSR000188-2"/>
    </source>
</evidence>
<evidence type="ECO:0000256" key="9">
    <source>
        <dbReference type="PIRSR" id="PIRSR000188-1"/>
    </source>
</evidence>
<evidence type="ECO:0000259" key="12">
    <source>
        <dbReference type="SMART" id="SM00839"/>
    </source>
</evidence>
<evidence type="ECO:0000256" key="7">
    <source>
        <dbReference type="ARBA" id="ARBA00066575"/>
    </source>
</evidence>
<evidence type="ECO:0000256" key="5">
    <source>
        <dbReference type="ARBA" id="ARBA00052302"/>
    </source>
</evidence>
<dbReference type="InterPro" id="IPR006096">
    <property type="entry name" value="Glu/Leu/Phe/Val/Trp_DH_C"/>
</dbReference>
<dbReference type="Gene3D" id="3.40.50.720">
    <property type="entry name" value="NAD(P)-binding Rossmann-like Domain"/>
    <property type="match status" value="1"/>
</dbReference>
<gene>
    <name evidence="13" type="ORF">J2W91_003236</name>
</gene>
<dbReference type="PRINTS" id="PR00082">
    <property type="entry name" value="GLFDHDRGNASE"/>
</dbReference>
<evidence type="ECO:0000313" key="13">
    <source>
        <dbReference type="EMBL" id="MDR6724768.1"/>
    </source>
</evidence>
<evidence type="ECO:0000256" key="3">
    <source>
        <dbReference type="ARBA" id="ARBA00023002"/>
    </source>
</evidence>
<dbReference type="AlphaFoldDB" id="A0AAP5H4U5"/>
<dbReference type="SUPFAM" id="SSF53223">
    <property type="entry name" value="Aminoacid dehydrogenase-like, N-terminal domain"/>
    <property type="match status" value="1"/>
</dbReference>
<keyword evidence="10" id="KW-0547">Nucleotide-binding</keyword>
<dbReference type="Pfam" id="PF02812">
    <property type="entry name" value="ELFV_dehydrog_N"/>
    <property type="match status" value="1"/>
</dbReference>
<organism evidence="13 14">
    <name type="scientific">Paenibacillus amylolyticus</name>
    <dbReference type="NCBI Taxonomy" id="1451"/>
    <lineage>
        <taxon>Bacteria</taxon>
        <taxon>Bacillati</taxon>
        <taxon>Bacillota</taxon>
        <taxon>Bacilli</taxon>
        <taxon>Bacillales</taxon>
        <taxon>Paenibacillaceae</taxon>
        <taxon>Paenibacillus</taxon>
    </lineage>
</organism>
<comment type="caution">
    <text evidence="13">The sequence shown here is derived from an EMBL/GenBank/DDBJ whole genome shotgun (WGS) entry which is preliminary data.</text>
</comment>